<dbReference type="InterPro" id="IPR050339">
    <property type="entry name" value="CC_SR_Kinase"/>
</dbReference>
<evidence type="ECO:0000256" key="4">
    <source>
        <dbReference type="ARBA" id="ARBA00022679"/>
    </source>
</evidence>
<dbReference type="GO" id="GO:0042802">
    <property type="term" value="F:identical protein binding"/>
    <property type="evidence" value="ECO:0007669"/>
    <property type="project" value="Ensembl"/>
</dbReference>
<dbReference type="EC" id="2.7.11.1" evidence="1"/>
<dbReference type="GO" id="GO:0030968">
    <property type="term" value="P:endoplasmic reticulum unfolded protein response"/>
    <property type="evidence" value="ECO:0007669"/>
    <property type="project" value="Ensembl"/>
</dbReference>
<dbReference type="GO" id="GO:0017148">
    <property type="term" value="P:negative regulation of translation"/>
    <property type="evidence" value="ECO:0007669"/>
    <property type="project" value="Ensembl"/>
</dbReference>
<dbReference type="Ensembl" id="ENSNNAT00000000321.1">
    <property type="protein sequence ID" value="ENSNNAP00000000306.1"/>
    <property type="gene ID" value="ENSNNAG00000000209.1"/>
</dbReference>
<dbReference type="InterPro" id="IPR011009">
    <property type="entry name" value="Kinase-like_dom_sf"/>
</dbReference>
<proteinExistence type="inferred from homology"/>
<keyword evidence="15" id="KW-1185">Reference proteome</keyword>
<feature type="binding site" evidence="10">
    <location>
        <position position="307"/>
    </location>
    <ligand>
        <name>ATP</name>
        <dbReference type="ChEBI" id="CHEBI:30616"/>
    </ligand>
</feature>
<dbReference type="GO" id="GO:0005829">
    <property type="term" value="C:cytosol"/>
    <property type="evidence" value="ECO:0007669"/>
    <property type="project" value="Ensembl"/>
</dbReference>
<dbReference type="FunFam" id="1.10.510.10:FF:000251">
    <property type="entry name" value="eukaryotic translation initiation factor 2-alpha kinase 3"/>
    <property type="match status" value="1"/>
</dbReference>
<comment type="similarity">
    <text evidence="8">Belongs to the protein kinase superfamily. Ser/Thr protein kinase family. GCN2 subfamily.</text>
</comment>
<accession>A0A8C6VAZ2</accession>
<dbReference type="GeneTree" id="ENSGT00940000160736"/>
<protein>
    <recommendedName>
        <fullName evidence="1">non-specific serine/threonine protein kinase</fullName>
        <ecNumber evidence="1">2.7.11.1</ecNumber>
    </recommendedName>
</protein>
<evidence type="ECO:0000256" key="6">
    <source>
        <dbReference type="ARBA" id="ARBA00022777"/>
    </source>
</evidence>
<dbReference type="PROSITE" id="PS50137">
    <property type="entry name" value="DS_RBD"/>
    <property type="match status" value="2"/>
</dbReference>
<evidence type="ECO:0000256" key="11">
    <source>
        <dbReference type="SAM" id="MobiDB-lite"/>
    </source>
</evidence>
<feature type="compositionally biased region" description="Basic and acidic residues" evidence="11">
    <location>
        <begin position="211"/>
        <end position="221"/>
    </location>
</feature>
<dbReference type="GO" id="GO:0005524">
    <property type="term" value="F:ATP binding"/>
    <property type="evidence" value="ECO:0007669"/>
    <property type="project" value="UniProtKB-UniRule"/>
</dbReference>
<dbReference type="OrthoDB" id="341578at2759"/>
<keyword evidence="4" id="KW-0808">Transferase</keyword>
<dbReference type="GO" id="GO:1902036">
    <property type="term" value="P:regulation of hematopoietic stem cell differentiation"/>
    <property type="evidence" value="ECO:0007669"/>
    <property type="project" value="Ensembl"/>
</dbReference>
<dbReference type="GO" id="GO:1901224">
    <property type="term" value="P:positive regulation of non-canonical NF-kappaB signal transduction"/>
    <property type="evidence" value="ECO:0007669"/>
    <property type="project" value="Ensembl"/>
</dbReference>
<keyword evidence="7 10" id="KW-0067">ATP-binding</keyword>
<dbReference type="GO" id="GO:0032722">
    <property type="term" value="P:positive regulation of chemokine production"/>
    <property type="evidence" value="ECO:0007669"/>
    <property type="project" value="Ensembl"/>
</dbReference>
<dbReference type="InterPro" id="IPR017441">
    <property type="entry name" value="Protein_kinase_ATP_BS"/>
</dbReference>
<dbReference type="Gene3D" id="3.30.200.20">
    <property type="entry name" value="Phosphorylase Kinase, domain 1"/>
    <property type="match status" value="1"/>
</dbReference>
<feature type="region of interest" description="Disordered" evidence="11">
    <location>
        <begin position="194"/>
        <end position="254"/>
    </location>
</feature>
<dbReference type="Pfam" id="PF00069">
    <property type="entry name" value="Pkinase"/>
    <property type="match status" value="1"/>
</dbReference>
<dbReference type="GO" id="GO:0004694">
    <property type="term" value="F:eukaryotic translation initiation factor 2alpha kinase activity"/>
    <property type="evidence" value="ECO:0007669"/>
    <property type="project" value="Ensembl"/>
</dbReference>
<dbReference type="InterPro" id="IPR008271">
    <property type="entry name" value="Ser/Thr_kinase_AS"/>
</dbReference>
<dbReference type="GO" id="GO:0006413">
    <property type="term" value="P:translational initiation"/>
    <property type="evidence" value="ECO:0007669"/>
    <property type="project" value="Ensembl"/>
</dbReference>
<organism evidence="14 15">
    <name type="scientific">Naja naja</name>
    <name type="common">Indian cobra</name>
    <dbReference type="NCBI Taxonomy" id="35670"/>
    <lineage>
        <taxon>Eukaryota</taxon>
        <taxon>Metazoa</taxon>
        <taxon>Chordata</taxon>
        <taxon>Craniata</taxon>
        <taxon>Vertebrata</taxon>
        <taxon>Euteleostomi</taxon>
        <taxon>Lepidosauria</taxon>
        <taxon>Squamata</taxon>
        <taxon>Bifurcata</taxon>
        <taxon>Unidentata</taxon>
        <taxon>Episquamata</taxon>
        <taxon>Toxicofera</taxon>
        <taxon>Serpentes</taxon>
        <taxon>Colubroidea</taxon>
        <taxon>Elapidae</taxon>
        <taxon>Elapinae</taxon>
        <taxon>Naja</taxon>
    </lineage>
</organism>
<evidence type="ECO:0000256" key="9">
    <source>
        <dbReference type="PROSITE-ProRule" id="PRU00266"/>
    </source>
</evidence>
<dbReference type="GO" id="GO:0045071">
    <property type="term" value="P:negative regulation of viral genome replication"/>
    <property type="evidence" value="ECO:0007669"/>
    <property type="project" value="Ensembl"/>
</dbReference>
<keyword evidence="3" id="KW-0597">Phosphoprotein</keyword>
<feature type="domain" description="DRBM" evidence="13">
    <location>
        <begin position="10"/>
        <end position="77"/>
    </location>
</feature>
<evidence type="ECO:0000256" key="1">
    <source>
        <dbReference type="ARBA" id="ARBA00012513"/>
    </source>
</evidence>
<dbReference type="Gene3D" id="1.10.510.10">
    <property type="entry name" value="Transferase(Phosphotransferase) domain 1"/>
    <property type="match status" value="1"/>
</dbReference>
<dbReference type="Ensembl" id="ENSNNAT00000000316.1">
    <property type="protein sequence ID" value="ENSNNAP00000000301.1"/>
    <property type="gene ID" value="ENSNNAG00000000209.1"/>
</dbReference>
<evidence type="ECO:0000256" key="8">
    <source>
        <dbReference type="ARBA" id="ARBA00037982"/>
    </source>
</evidence>
<dbReference type="GO" id="GO:0140374">
    <property type="term" value="P:antiviral innate immune response"/>
    <property type="evidence" value="ECO:0007669"/>
    <property type="project" value="Ensembl"/>
</dbReference>
<dbReference type="SUPFAM" id="SSF56112">
    <property type="entry name" value="Protein kinase-like (PK-like)"/>
    <property type="match status" value="1"/>
</dbReference>
<dbReference type="PANTHER" id="PTHR11042">
    <property type="entry name" value="EUKARYOTIC TRANSLATION INITIATION FACTOR 2-ALPHA KINASE EIF2-ALPHA KINASE -RELATED"/>
    <property type="match status" value="1"/>
</dbReference>
<dbReference type="PROSITE" id="PS50011">
    <property type="entry name" value="PROTEIN_KINASE_DOM"/>
    <property type="match status" value="1"/>
</dbReference>
<dbReference type="Pfam" id="PF00035">
    <property type="entry name" value="dsrm"/>
    <property type="match status" value="2"/>
</dbReference>
<evidence type="ECO:0000256" key="2">
    <source>
        <dbReference type="ARBA" id="ARBA00022527"/>
    </source>
</evidence>
<dbReference type="GO" id="GO:0048471">
    <property type="term" value="C:perinuclear region of cytoplasm"/>
    <property type="evidence" value="ECO:0007669"/>
    <property type="project" value="Ensembl"/>
</dbReference>
<evidence type="ECO:0000259" key="12">
    <source>
        <dbReference type="PROSITE" id="PS50011"/>
    </source>
</evidence>
<dbReference type="PROSITE" id="PS00108">
    <property type="entry name" value="PROTEIN_KINASE_ST"/>
    <property type="match status" value="1"/>
</dbReference>
<reference evidence="14" key="1">
    <citation type="submission" date="2025-05" db="UniProtKB">
        <authorList>
            <consortium name="Ensembl"/>
        </authorList>
    </citation>
    <scope>IDENTIFICATION</scope>
</reference>
<feature type="compositionally biased region" description="Low complexity" evidence="11">
    <location>
        <begin position="231"/>
        <end position="245"/>
    </location>
</feature>
<dbReference type="InterPro" id="IPR000719">
    <property type="entry name" value="Prot_kinase_dom"/>
</dbReference>
<name>A0A8C6VAZ2_NAJNA</name>
<dbReference type="PROSITE" id="PS00107">
    <property type="entry name" value="PROTEIN_KINASE_ATP"/>
    <property type="match status" value="1"/>
</dbReference>
<evidence type="ECO:0000259" key="13">
    <source>
        <dbReference type="PROSITE" id="PS50137"/>
    </source>
</evidence>
<dbReference type="GO" id="GO:0032874">
    <property type="term" value="P:positive regulation of stress-activated MAPK cascade"/>
    <property type="evidence" value="ECO:0007669"/>
    <property type="project" value="Ensembl"/>
</dbReference>
<feature type="domain" description="DRBM" evidence="13">
    <location>
        <begin position="99"/>
        <end position="167"/>
    </location>
</feature>
<gene>
    <name evidence="14" type="primary">EIF2AK2</name>
</gene>
<evidence type="ECO:0000256" key="7">
    <source>
        <dbReference type="ARBA" id="ARBA00022840"/>
    </source>
</evidence>
<keyword evidence="5 10" id="KW-0547">Nucleotide-binding</keyword>
<sequence length="546" mass="61648">MADNQIDQYACMARLNEHCQQNHLQLEYRDIFTAASSHDQFTVAVVVDKVQYESATGKTKKEARALAAVLAWNTIQEQKKGELDSYKQHKDFTSSNSINYVSCLNEYASKNKLQVEYKSESKTGPPHNLVFSYACLIDNEEFGVGSGNKVKAAKNEAAKLAYEKLTRSSTIGAEECTNSSSDSFDVTFRNSQGQCSMDRGASGTATDLDLEPEKTSDEFTQHADAIQLNESSSSQSSVSSPSQSMKSKRKESPLAARFANQCTRTSKFTKNERFLKEFDDIEEIGSGGFGNVFKAKNILDRRLCAIKRILSGKTDDGTREVKALAKLDHLHIVRYYNCWNGKDIFQFPGTSQSSSEKYKCLFIQMEFCEKGNLSDWLNQNKGVSCKDVAIILFQQIVEGVDYIHSMNLIHRDLKPLNIFFHDENHIKIGDFGLVTLGDTDGQRTASKGTIHYMAPEQGGRWYDEKVDIFPLGLILFEMLTPFPTLHEKDKEWPKIKERKLPEAFTKKFTKETSLIMQLLSKEPTQRPSAAGILKILKDQPHTRHTY</sequence>
<feature type="domain" description="Protein kinase" evidence="12">
    <location>
        <begin position="278"/>
        <end position="546"/>
    </location>
</feature>
<dbReference type="GO" id="GO:0005634">
    <property type="term" value="C:nucleus"/>
    <property type="evidence" value="ECO:0007669"/>
    <property type="project" value="TreeGrafter"/>
</dbReference>
<dbReference type="Gene3D" id="3.30.160.20">
    <property type="match status" value="2"/>
</dbReference>
<keyword evidence="9" id="KW-0694">RNA-binding</keyword>
<evidence type="ECO:0000313" key="15">
    <source>
        <dbReference type="Proteomes" id="UP000694559"/>
    </source>
</evidence>
<evidence type="ECO:0000256" key="5">
    <source>
        <dbReference type="ARBA" id="ARBA00022741"/>
    </source>
</evidence>
<dbReference type="Proteomes" id="UP000694559">
    <property type="component" value="Unplaced"/>
</dbReference>
<dbReference type="SUPFAM" id="SSF54768">
    <property type="entry name" value="dsRNA-binding domain-like"/>
    <property type="match status" value="2"/>
</dbReference>
<dbReference type="GO" id="GO:0033689">
    <property type="term" value="P:negative regulation of osteoblast proliferation"/>
    <property type="evidence" value="ECO:0007669"/>
    <property type="project" value="Ensembl"/>
</dbReference>
<dbReference type="GO" id="GO:0034198">
    <property type="term" value="P:cellular response to amino acid starvation"/>
    <property type="evidence" value="ECO:0007669"/>
    <property type="project" value="Ensembl"/>
</dbReference>
<dbReference type="GO" id="GO:1902033">
    <property type="term" value="P:regulation of hematopoietic stem cell proliferation"/>
    <property type="evidence" value="ECO:0007669"/>
    <property type="project" value="Ensembl"/>
</dbReference>
<dbReference type="PANTHER" id="PTHR11042:SF163">
    <property type="entry name" value="INTERFERON-INDUCED, DOUBLE-STRANDED RNA-ACTIVATED PROTEIN KINASE"/>
    <property type="match status" value="1"/>
</dbReference>
<dbReference type="SMART" id="SM00358">
    <property type="entry name" value="DSRM"/>
    <property type="match status" value="2"/>
</dbReference>
<dbReference type="GO" id="GO:1900225">
    <property type="term" value="P:regulation of NLRP3 inflammasome complex assembly"/>
    <property type="evidence" value="ECO:0007669"/>
    <property type="project" value="Ensembl"/>
</dbReference>
<dbReference type="SMART" id="SM00220">
    <property type="entry name" value="S_TKc"/>
    <property type="match status" value="1"/>
</dbReference>
<evidence type="ECO:0000256" key="3">
    <source>
        <dbReference type="ARBA" id="ARBA00022553"/>
    </source>
</evidence>
<evidence type="ECO:0000256" key="10">
    <source>
        <dbReference type="PROSITE-ProRule" id="PRU10141"/>
    </source>
</evidence>
<keyword evidence="2" id="KW-0723">Serine/threonine-protein kinase</keyword>
<dbReference type="InterPro" id="IPR014720">
    <property type="entry name" value="dsRBD_dom"/>
</dbReference>
<evidence type="ECO:0000313" key="14">
    <source>
        <dbReference type="Ensembl" id="ENSNNAP00000000306.1"/>
    </source>
</evidence>
<dbReference type="GO" id="GO:0003725">
    <property type="term" value="F:double-stranded RNA binding"/>
    <property type="evidence" value="ECO:0007669"/>
    <property type="project" value="Ensembl"/>
</dbReference>
<dbReference type="AlphaFoldDB" id="A0A8C6VAZ2"/>
<dbReference type="GO" id="GO:0035455">
    <property type="term" value="P:response to interferon-alpha"/>
    <property type="evidence" value="ECO:0007669"/>
    <property type="project" value="Ensembl"/>
</dbReference>
<keyword evidence="6" id="KW-0418">Kinase</keyword>
<dbReference type="GO" id="GO:0043066">
    <property type="term" value="P:negative regulation of apoptotic process"/>
    <property type="evidence" value="ECO:0007669"/>
    <property type="project" value="Ensembl"/>
</dbReference>